<feature type="transmembrane region" description="Helical" evidence="7">
    <location>
        <begin position="65"/>
        <end position="88"/>
    </location>
</feature>
<organism evidence="8 9">
    <name type="scientific">Tropicimonas isoalkanivorans</name>
    <dbReference type="NCBI Taxonomy" id="441112"/>
    <lineage>
        <taxon>Bacteria</taxon>
        <taxon>Pseudomonadati</taxon>
        <taxon>Pseudomonadota</taxon>
        <taxon>Alphaproteobacteria</taxon>
        <taxon>Rhodobacterales</taxon>
        <taxon>Roseobacteraceae</taxon>
        <taxon>Tropicimonas</taxon>
    </lineage>
</organism>
<evidence type="ECO:0000256" key="2">
    <source>
        <dbReference type="ARBA" id="ARBA00006228"/>
    </source>
</evidence>
<accession>A0A1I1GH77</accession>
<evidence type="ECO:0000256" key="1">
    <source>
        <dbReference type="ARBA" id="ARBA00004651"/>
    </source>
</evidence>
<dbReference type="AlphaFoldDB" id="A0A1I1GH77"/>
<comment type="subcellular location">
    <subcellularLocation>
        <location evidence="1">Cell membrane</location>
        <topology evidence="1">Multi-pass membrane protein</topology>
    </subcellularLocation>
</comment>
<dbReference type="InterPro" id="IPR002758">
    <property type="entry name" value="Cation_antiport_E"/>
</dbReference>
<keyword evidence="3" id="KW-1003">Cell membrane</keyword>
<dbReference type="GO" id="GO:0005886">
    <property type="term" value="C:plasma membrane"/>
    <property type="evidence" value="ECO:0007669"/>
    <property type="project" value="UniProtKB-SubCell"/>
</dbReference>
<dbReference type="Proteomes" id="UP000198728">
    <property type="component" value="Unassembled WGS sequence"/>
</dbReference>
<dbReference type="STRING" id="441112.SAMN04488094_102582"/>
<evidence type="ECO:0000313" key="8">
    <source>
        <dbReference type="EMBL" id="SFC11137.1"/>
    </source>
</evidence>
<protein>
    <submittedName>
        <fullName evidence="8">Multisubunit potassium/proton antiporter, PhaE subunit</fullName>
    </submittedName>
</protein>
<dbReference type="PIRSF" id="PIRSF019239">
    <property type="entry name" value="MrpE"/>
    <property type="match status" value="1"/>
</dbReference>
<comment type="similarity">
    <text evidence="2">Belongs to the CPA3 antiporters (TC 2.A.63) subunit E family.</text>
</comment>
<evidence type="ECO:0000256" key="5">
    <source>
        <dbReference type="ARBA" id="ARBA00022989"/>
    </source>
</evidence>
<dbReference type="EMBL" id="FOLG01000002">
    <property type="protein sequence ID" value="SFC11137.1"/>
    <property type="molecule type" value="Genomic_DNA"/>
</dbReference>
<evidence type="ECO:0000256" key="6">
    <source>
        <dbReference type="ARBA" id="ARBA00023136"/>
    </source>
</evidence>
<dbReference type="GO" id="GO:0008324">
    <property type="term" value="F:monoatomic cation transmembrane transporter activity"/>
    <property type="evidence" value="ECO:0007669"/>
    <property type="project" value="InterPro"/>
</dbReference>
<keyword evidence="5 7" id="KW-1133">Transmembrane helix</keyword>
<reference evidence="8 9" key="1">
    <citation type="submission" date="2016-10" db="EMBL/GenBank/DDBJ databases">
        <authorList>
            <person name="de Groot N.N."/>
        </authorList>
    </citation>
    <scope>NUCLEOTIDE SEQUENCE [LARGE SCALE GENOMIC DNA]</scope>
    <source>
        <strain evidence="8 9">DSM 19548</strain>
    </source>
</reference>
<evidence type="ECO:0000256" key="4">
    <source>
        <dbReference type="ARBA" id="ARBA00022692"/>
    </source>
</evidence>
<sequence length="167" mass="18651">MLGAILRRVFPHPQLTAFLVVVWLLLVNTISVGNLVLGVVLSVLIPGITQPFWPDRPHVARPLRAIEYVLIVIWDIIAANVTVARIILFKSNADTHSHWIVVPLELRSPEAITMLAGTITMTPGTVTAMLSADASHLLVHCLHTDDPDAVRDEIKSRYERRLKEIFE</sequence>
<keyword evidence="6 7" id="KW-0472">Membrane</keyword>
<proteinExistence type="inferred from homology"/>
<dbReference type="NCBIfam" id="NF006518">
    <property type="entry name" value="PRK08965.1-2"/>
    <property type="match status" value="1"/>
</dbReference>
<name>A0A1I1GH77_9RHOB</name>
<dbReference type="PANTHER" id="PTHR34584">
    <property type="entry name" value="NA(+)/H(+) ANTIPORTER SUBUNIT E1"/>
    <property type="match status" value="1"/>
</dbReference>
<dbReference type="Pfam" id="PF01899">
    <property type="entry name" value="MNHE"/>
    <property type="match status" value="1"/>
</dbReference>
<evidence type="ECO:0000313" key="9">
    <source>
        <dbReference type="Proteomes" id="UP000198728"/>
    </source>
</evidence>
<feature type="transmembrane region" description="Helical" evidence="7">
    <location>
        <begin position="15"/>
        <end position="45"/>
    </location>
</feature>
<evidence type="ECO:0000256" key="7">
    <source>
        <dbReference type="SAM" id="Phobius"/>
    </source>
</evidence>
<keyword evidence="4 7" id="KW-0812">Transmembrane</keyword>
<evidence type="ECO:0000256" key="3">
    <source>
        <dbReference type="ARBA" id="ARBA00022475"/>
    </source>
</evidence>
<dbReference type="PANTHER" id="PTHR34584:SF1">
    <property type="entry name" value="NA(+)_H(+) ANTIPORTER SUBUNIT E1"/>
    <property type="match status" value="1"/>
</dbReference>
<gene>
    <name evidence="8" type="ORF">SAMN04488094_102582</name>
</gene>
<keyword evidence="9" id="KW-1185">Reference proteome</keyword>